<comment type="caution">
    <text evidence="1">The sequence shown here is derived from an EMBL/GenBank/DDBJ whole genome shotgun (WGS) entry which is preliminary data.</text>
</comment>
<proteinExistence type="predicted"/>
<evidence type="ECO:0000313" key="1">
    <source>
        <dbReference type="EMBL" id="KAJ7029150.1"/>
    </source>
</evidence>
<dbReference type="AlphaFoldDB" id="A0AAD6WYA8"/>
<dbReference type="EMBL" id="JARJCM010000104">
    <property type="protein sequence ID" value="KAJ7029150.1"/>
    <property type="molecule type" value="Genomic_DNA"/>
</dbReference>
<reference evidence="1" key="1">
    <citation type="submission" date="2023-03" db="EMBL/GenBank/DDBJ databases">
        <title>Massive genome expansion in bonnet fungi (Mycena s.s.) driven by repeated elements and novel gene families across ecological guilds.</title>
        <authorList>
            <consortium name="Lawrence Berkeley National Laboratory"/>
            <person name="Harder C.B."/>
            <person name="Miyauchi S."/>
            <person name="Viragh M."/>
            <person name="Kuo A."/>
            <person name="Thoen E."/>
            <person name="Andreopoulos B."/>
            <person name="Lu D."/>
            <person name="Skrede I."/>
            <person name="Drula E."/>
            <person name="Henrissat B."/>
            <person name="Morin E."/>
            <person name="Kohler A."/>
            <person name="Barry K."/>
            <person name="LaButti K."/>
            <person name="Morin E."/>
            <person name="Salamov A."/>
            <person name="Lipzen A."/>
            <person name="Mereny Z."/>
            <person name="Hegedus B."/>
            <person name="Baldrian P."/>
            <person name="Stursova M."/>
            <person name="Weitz H."/>
            <person name="Taylor A."/>
            <person name="Grigoriev I.V."/>
            <person name="Nagy L.G."/>
            <person name="Martin F."/>
            <person name="Kauserud H."/>
        </authorList>
    </citation>
    <scope>NUCLEOTIDE SEQUENCE</scope>
    <source>
        <strain evidence="1">CBHHK200</strain>
    </source>
</reference>
<organism evidence="1 2">
    <name type="scientific">Mycena alexandri</name>
    <dbReference type="NCBI Taxonomy" id="1745969"/>
    <lineage>
        <taxon>Eukaryota</taxon>
        <taxon>Fungi</taxon>
        <taxon>Dikarya</taxon>
        <taxon>Basidiomycota</taxon>
        <taxon>Agaricomycotina</taxon>
        <taxon>Agaricomycetes</taxon>
        <taxon>Agaricomycetidae</taxon>
        <taxon>Agaricales</taxon>
        <taxon>Marasmiineae</taxon>
        <taxon>Mycenaceae</taxon>
        <taxon>Mycena</taxon>
    </lineage>
</organism>
<keyword evidence="2" id="KW-1185">Reference proteome</keyword>
<accession>A0AAD6WYA8</accession>
<name>A0AAD6WYA8_9AGAR</name>
<dbReference type="Proteomes" id="UP001218188">
    <property type="component" value="Unassembled WGS sequence"/>
</dbReference>
<gene>
    <name evidence="1" type="ORF">C8F04DRAFT_1117307</name>
</gene>
<protein>
    <submittedName>
        <fullName evidence="1">Uncharacterized protein</fullName>
    </submittedName>
</protein>
<sequence length="170" mass="19282">MASPLPLRTLPCGKEFSSFDVEAAGLINEPENPTSESDGHSMRYINWLGVLSIPIVNSYSRIITVLGGTPRDVEGWHVITDYVATFMEIKATRLKQSCSGTLPLRPVWPFLRRRSGGTWVFLHVANEFHCSFIQYTAGGLFCFIRNRFKTDHAFEPTAMKEEKRERAREA</sequence>
<evidence type="ECO:0000313" key="2">
    <source>
        <dbReference type="Proteomes" id="UP001218188"/>
    </source>
</evidence>